<dbReference type="EnsemblPlants" id="OB10G18880.1">
    <property type="protein sequence ID" value="OB10G18880.1"/>
    <property type="gene ID" value="OB10G18880"/>
</dbReference>
<protein>
    <recommendedName>
        <fullName evidence="1">Myb-like domain-containing protein</fullName>
    </recommendedName>
</protein>
<accession>J3N2Z0</accession>
<sequence>MEEEEGREGHVAVFVVSWRPPRSSPATAELILLPLSPSRGCHRAHPTAAREEGAVCGGGEREALVGGKVEQPADTLGPPKNTCNVGSDLKAVNPLWTTGPLVEMEDIFYPAHEPDILQLLHGPRDERDLSKCLAGEACSLTMRDHVTVQASPDPILNLLDFIPKDGRRCGMRRARKRKIFPLKSLCSKPARGKRHCQRKNNAHWTLNEVAKLVKGISKYGVSRWTKLKRDYFPESLRTAVHLKDKWRNLLKACGINITSRKKGKTQKTMLRPLDTRLIEQIKQVNRAISNHALRKSRDI</sequence>
<dbReference type="Gene3D" id="1.10.246.220">
    <property type="match status" value="1"/>
</dbReference>
<evidence type="ECO:0000313" key="2">
    <source>
        <dbReference type="EnsemblPlants" id="OB10G18880.1"/>
    </source>
</evidence>
<dbReference type="InterPro" id="IPR009057">
    <property type="entry name" value="Homeodomain-like_sf"/>
</dbReference>
<name>J3N2Z0_ORYBR</name>
<keyword evidence="3" id="KW-1185">Reference proteome</keyword>
<dbReference type="Proteomes" id="UP000006038">
    <property type="component" value="Chromosome 10"/>
</dbReference>
<dbReference type="PANTHER" id="PTHR47122">
    <property type="entry name" value="MYB-LIKE DNA-BINDING DOMAIN CONTAINING PROTEIN, EXPRESSED"/>
    <property type="match status" value="1"/>
</dbReference>
<reference evidence="2" key="2">
    <citation type="submission" date="2013-04" db="UniProtKB">
        <authorList>
            <consortium name="EnsemblPlants"/>
        </authorList>
    </citation>
    <scope>IDENTIFICATION</scope>
</reference>
<dbReference type="SMART" id="SM00717">
    <property type="entry name" value="SANT"/>
    <property type="match status" value="1"/>
</dbReference>
<dbReference type="SUPFAM" id="SSF46689">
    <property type="entry name" value="Homeodomain-like"/>
    <property type="match status" value="1"/>
</dbReference>
<evidence type="ECO:0000259" key="1">
    <source>
        <dbReference type="PROSITE" id="PS50090"/>
    </source>
</evidence>
<feature type="domain" description="Myb-like" evidence="1">
    <location>
        <begin position="196"/>
        <end position="250"/>
    </location>
</feature>
<dbReference type="HOGENOM" id="CLU_931817_0_0_1"/>
<organism evidence="2">
    <name type="scientific">Oryza brachyantha</name>
    <name type="common">malo sina</name>
    <dbReference type="NCBI Taxonomy" id="4533"/>
    <lineage>
        <taxon>Eukaryota</taxon>
        <taxon>Viridiplantae</taxon>
        <taxon>Streptophyta</taxon>
        <taxon>Embryophyta</taxon>
        <taxon>Tracheophyta</taxon>
        <taxon>Spermatophyta</taxon>
        <taxon>Magnoliopsida</taxon>
        <taxon>Liliopsida</taxon>
        <taxon>Poales</taxon>
        <taxon>Poaceae</taxon>
        <taxon>BOP clade</taxon>
        <taxon>Oryzoideae</taxon>
        <taxon>Oryzeae</taxon>
        <taxon>Oryzinae</taxon>
        <taxon>Oryza</taxon>
    </lineage>
</organism>
<dbReference type="PROSITE" id="PS50090">
    <property type="entry name" value="MYB_LIKE"/>
    <property type="match status" value="1"/>
</dbReference>
<dbReference type="Gramene" id="OB10G18880.1">
    <property type="protein sequence ID" value="OB10G18880.1"/>
    <property type="gene ID" value="OB10G18880"/>
</dbReference>
<dbReference type="CDD" id="cd11660">
    <property type="entry name" value="SANT_TRF"/>
    <property type="match status" value="1"/>
</dbReference>
<evidence type="ECO:0000313" key="3">
    <source>
        <dbReference type="Proteomes" id="UP000006038"/>
    </source>
</evidence>
<dbReference type="AlphaFoldDB" id="J3N2Z0"/>
<dbReference type="InterPro" id="IPR001005">
    <property type="entry name" value="SANT/Myb"/>
</dbReference>
<reference evidence="2" key="1">
    <citation type="journal article" date="2013" name="Nat. Commun.">
        <title>Whole-genome sequencing of Oryza brachyantha reveals mechanisms underlying Oryza genome evolution.</title>
        <authorList>
            <person name="Chen J."/>
            <person name="Huang Q."/>
            <person name="Gao D."/>
            <person name="Wang J."/>
            <person name="Lang Y."/>
            <person name="Liu T."/>
            <person name="Li B."/>
            <person name="Bai Z."/>
            <person name="Luis Goicoechea J."/>
            <person name="Liang C."/>
            <person name="Chen C."/>
            <person name="Zhang W."/>
            <person name="Sun S."/>
            <person name="Liao Y."/>
            <person name="Zhang X."/>
            <person name="Yang L."/>
            <person name="Song C."/>
            <person name="Wang M."/>
            <person name="Shi J."/>
            <person name="Liu G."/>
            <person name="Liu J."/>
            <person name="Zhou H."/>
            <person name="Zhou W."/>
            <person name="Yu Q."/>
            <person name="An N."/>
            <person name="Chen Y."/>
            <person name="Cai Q."/>
            <person name="Wang B."/>
            <person name="Liu B."/>
            <person name="Min J."/>
            <person name="Huang Y."/>
            <person name="Wu H."/>
            <person name="Li Z."/>
            <person name="Zhang Y."/>
            <person name="Yin Y."/>
            <person name="Song W."/>
            <person name="Jiang J."/>
            <person name="Jackson S.A."/>
            <person name="Wing R.A."/>
            <person name="Wang J."/>
            <person name="Chen M."/>
        </authorList>
    </citation>
    <scope>NUCLEOTIDE SEQUENCE [LARGE SCALE GENOMIC DNA]</scope>
    <source>
        <strain evidence="2">cv. IRGC 101232</strain>
    </source>
</reference>
<dbReference type="PANTHER" id="PTHR47122:SF14">
    <property type="entry name" value="MYB-LIKE DNA-BINDING DOMAIN CONTAINING PROTEIN, EXPRESSED"/>
    <property type="match status" value="1"/>
</dbReference>
<proteinExistence type="predicted"/>
<dbReference type="Pfam" id="PF00249">
    <property type="entry name" value="Myb_DNA-binding"/>
    <property type="match status" value="1"/>
</dbReference>